<evidence type="ECO:0000313" key="4">
    <source>
        <dbReference type="Proteomes" id="UP000005867"/>
    </source>
</evidence>
<dbReference type="HOGENOM" id="CLU_066378_0_0_2"/>
<organism evidence="3 4">
    <name type="scientific">Pyrobaculum ferrireducens</name>
    <dbReference type="NCBI Taxonomy" id="1104324"/>
    <lineage>
        <taxon>Archaea</taxon>
        <taxon>Thermoproteota</taxon>
        <taxon>Thermoprotei</taxon>
        <taxon>Thermoproteales</taxon>
        <taxon>Thermoproteaceae</taxon>
        <taxon>Pyrobaculum</taxon>
    </lineage>
</organism>
<dbReference type="AlphaFoldDB" id="G7VBL8"/>
<keyword evidence="1" id="KW-1133">Transmembrane helix</keyword>
<dbReference type="SMART" id="SM00933">
    <property type="entry name" value="NurA"/>
    <property type="match status" value="1"/>
</dbReference>
<keyword evidence="1" id="KW-0812">Transmembrane</keyword>
<keyword evidence="4" id="KW-1185">Reference proteome</keyword>
<sequence>MVCSCIEGFGSSWWPPAAGPWKRGGAEPWWLWVYRAADLGGLGGWCGLIFLLVFVVLCVDELFELVSLLAAVGDRAAEAPPPSGGWVELAEGWCDFYEVKWESSPPPGDVHGLDSHSVVVEFEGVSVIVTTGALVGRCSAFVPGVSASWLGVRLNFRGGGDLLGGSRLYYRSRFLDRVFDVDFDLEAARDEVRYHVEEVLARAWDGGGVLLIDGPLFRALDVLRRGGAYAFLYSEVYRRRFELLRGRRVVGVVKRVDQSAYLARCVGVGSDDEVAARRLLEGRPGFVGPVVVKWGDLVKYMYYVGVPSAKGVRVLRVEAFDPSLAREAATWLGSLADHVGVPVPISAADRLARRLNAAAVRLLYSASPVEPTYRGLEAVAAAAREL</sequence>
<reference evidence="3 4" key="1">
    <citation type="journal article" date="2012" name="J. Bacteriol.">
        <title>Complete genome sequence of strain 1860, a crenarchaeon of the genus pyrobaculum able to grow with various electron acceptors.</title>
        <authorList>
            <person name="Mardanov A.V."/>
            <person name="Gumerov V.M."/>
            <person name="Slobodkina G.B."/>
            <person name="Beletsky A.V."/>
            <person name="Bonch-Osmolovskaya E.A."/>
            <person name="Ravin N.V."/>
            <person name="Skryabin K.G."/>
        </authorList>
    </citation>
    <scope>NUCLEOTIDE SEQUENCE [LARGE SCALE GENOMIC DNA]</scope>
    <source>
        <strain evidence="3 4">1860</strain>
    </source>
</reference>
<accession>G7VBL8</accession>
<dbReference type="STRING" id="1104324.P186_1009"/>
<dbReference type="Pfam" id="PF09376">
    <property type="entry name" value="NurA"/>
    <property type="match status" value="1"/>
</dbReference>
<dbReference type="EMBL" id="CP003098">
    <property type="protein sequence ID" value="AET32448.1"/>
    <property type="molecule type" value="Genomic_DNA"/>
</dbReference>
<dbReference type="InterPro" id="IPR018977">
    <property type="entry name" value="NurA_domain"/>
</dbReference>
<feature type="domain" description="NurA" evidence="2">
    <location>
        <begin position="108"/>
        <end position="354"/>
    </location>
</feature>
<evidence type="ECO:0000313" key="3">
    <source>
        <dbReference type="EMBL" id="AET32448.1"/>
    </source>
</evidence>
<proteinExistence type="predicted"/>
<dbReference type="Proteomes" id="UP000005867">
    <property type="component" value="Chromosome"/>
</dbReference>
<dbReference type="eggNOG" id="arCOG00287">
    <property type="taxonomic scope" value="Archaea"/>
</dbReference>
<gene>
    <name evidence="3" type="ORF">P186_1009</name>
</gene>
<name>G7VBL8_9CREN</name>
<evidence type="ECO:0000256" key="1">
    <source>
        <dbReference type="SAM" id="Phobius"/>
    </source>
</evidence>
<feature type="transmembrane region" description="Helical" evidence="1">
    <location>
        <begin position="39"/>
        <end position="59"/>
    </location>
</feature>
<evidence type="ECO:0000259" key="2">
    <source>
        <dbReference type="SMART" id="SM00933"/>
    </source>
</evidence>
<keyword evidence="1" id="KW-0472">Membrane</keyword>
<dbReference type="BioCyc" id="PSP1104324:GJSN-987-MONOMER"/>
<dbReference type="KEGG" id="pyr:P186_1009"/>
<protein>
    <recommendedName>
        <fullName evidence="2">NurA domain-containing protein</fullName>
    </recommendedName>
</protein>